<dbReference type="AlphaFoldDB" id="A0AAN7M562"/>
<accession>A0AAN7M562</accession>
<dbReference type="PANTHER" id="PTHR34375">
    <property type="entry name" value="GATA ZINC FINGER PROTEIN-RELATED"/>
    <property type="match status" value="1"/>
</dbReference>
<keyword evidence="2" id="KW-1185">Reference proteome</keyword>
<organism evidence="1 2">
    <name type="scientific">Trapa natans</name>
    <name type="common">Water chestnut</name>
    <dbReference type="NCBI Taxonomy" id="22666"/>
    <lineage>
        <taxon>Eukaryota</taxon>
        <taxon>Viridiplantae</taxon>
        <taxon>Streptophyta</taxon>
        <taxon>Embryophyta</taxon>
        <taxon>Tracheophyta</taxon>
        <taxon>Spermatophyta</taxon>
        <taxon>Magnoliopsida</taxon>
        <taxon>eudicotyledons</taxon>
        <taxon>Gunneridae</taxon>
        <taxon>Pentapetalae</taxon>
        <taxon>rosids</taxon>
        <taxon>malvids</taxon>
        <taxon>Myrtales</taxon>
        <taxon>Lythraceae</taxon>
        <taxon>Trapa</taxon>
    </lineage>
</organism>
<gene>
    <name evidence="1" type="ORF">SAY86_030430</name>
</gene>
<dbReference type="EMBL" id="JAXQNO010000005">
    <property type="protein sequence ID" value="KAK4798104.1"/>
    <property type="molecule type" value="Genomic_DNA"/>
</dbReference>
<evidence type="ECO:0000313" key="1">
    <source>
        <dbReference type="EMBL" id="KAK4798104.1"/>
    </source>
</evidence>
<evidence type="ECO:0008006" key="3">
    <source>
        <dbReference type="Google" id="ProtNLM"/>
    </source>
</evidence>
<sequence length="472" mass="52006">MSGDRSQSVNEPLPHRRPVGCTEHSWCKAVPLGTGVAVQGLLLSKPVDSSLLLSAVRRLQVFHPILRSKLHFDAAAGSFSFLTFPDSDLVISTFDLKSTTRILESAGERGAPAISRFQLIIEHEMGRNAWRDVDPSSDRDWDLLHASVYCLEEARWAVVLRFHTAACDRTAAATVMRELQVLLFRGGGEEEEGVNAEIEKLIPARKANKLFWTRGLNLLGYSLNSFRVSNIDFVDAAFPRSSHIVRLQMNSGDTQRLLVGCKSRGIKLCGALVAAALIAGRASKGRRANKCEKYAVLTLINCRPILDPPLPSNSAGFYHSGILNSHDICGREKLWELAERTYKTFAKARDSNKHFSDMGDLNFLMCRAIENPGLTPSASMRTSFISVFEDSVIDNSSSSPPQQEISMGLEDCIGCSSVHGIGPSIAFFDTVRDGCLDCACAYPSPLHSREQITKLINDMRRLLMDCDGPVVY</sequence>
<dbReference type="SUPFAM" id="SSF52777">
    <property type="entry name" value="CoA-dependent acyltransferases"/>
    <property type="match status" value="2"/>
</dbReference>
<comment type="caution">
    <text evidence="1">The sequence shown here is derived from an EMBL/GenBank/DDBJ whole genome shotgun (WGS) entry which is preliminary data.</text>
</comment>
<dbReference type="PANTHER" id="PTHR34375:SF2">
    <property type="entry name" value="GATA ZINC FINGER PROTEIN"/>
    <property type="match status" value="1"/>
</dbReference>
<proteinExistence type="predicted"/>
<protein>
    <recommendedName>
        <fullName evidence="3">Condensation domain-containing protein</fullName>
    </recommendedName>
</protein>
<reference evidence="1 2" key="1">
    <citation type="journal article" date="2023" name="Hortic Res">
        <title>Pangenome of water caltrop reveals structural variations and asymmetric subgenome divergence after allopolyploidization.</title>
        <authorList>
            <person name="Zhang X."/>
            <person name="Chen Y."/>
            <person name="Wang L."/>
            <person name="Yuan Y."/>
            <person name="Fang M."/>
            <person name="Shi L."/>
            <person name="Lu R."/>
            <person name="Comes H.P."/>
            <person name="Ma Y."/>
            <person name="Chen Y."/>
            <person name="Huang G."/>
            <person name="Zhou Y."/>
            <person name="Zheng Z."/>
            <person name="Qiu Y."/>
        </authorList>
    </citation>
    <scope>NUCLEOTIDE SEQUENCE [LARGE SCALE GENOMIC DNA]</scope>
    <source>
        <strain evidence="1">F231</strain>
    </source>
</reference>
<dbReference type="InterPro" id="IPR023213">
    <property type="entry name" value="CAT-like_dom_sf"/>
</dbReference>
<evidence type="ECO:0000313" key="2">
    <source>
        <dbReference type="Proteomes" id="UP001346149"/>
    </source>
</evidence>
<name>A0AAN7M562_TRANT</name>
<dbReference type="Proteomes" id="UP001346149">
    <property type="component" value="Unassembled WGS sequence"/>
</dbReference>
<dbReference type="Gene3D" id="3.30.559.10">
    <property type="entry name" value="Chloramphenicol acetyltransferase-like domain"/>
    <property type="match status" value="2"/>
</dbReference>